<sequence>MVSDSVIRWRLRLRSSLEEVFRLLVTDDGRGRFWARTKQTGDAIDFHFPNGYRCRESILRCDALRRFELTYFGGRAVFELDSSDGATVLSLSHHDVAQCDWI</sequence>
<name>A0A956M535_UNCEI</name>
<dbReference type="Proteomes" id="UP000697710">
    <property type="component" value="Unassembled WGS sequence"/>
</dbReference>
<evidence type="ECO:0000313" key="1">
    <source>
        <dbReference type="EMBL" id="MCA9730011.1"/>
    </source>
</evidence>
<reference evidence="1" key="1">
    <citation type="submission" date="2020-04" db="EMBL/GenBank/DDBJ databases">
        <authorList>
            <person name="Zhang T."/>
        </authorList>
    </citation>
    <scope>NUCLEOTIDE SEQUENCE</scope>
    <source>
        <strain evidence="1">HKST-UBA01</strain>
    </source>
</reference>
<dbReference type="AlphaFoldDB" id="A0A956M535"/>
<gene>
    <name evidence="1" type="ORF">KC729_20170</name>
</gene>
<dbReference type="SUPFAM" id="SSF55961">
    <property type="entry name" value="Bet v1-like"/>
    <property type="match status" value="1"/>
</dbReference>
<protein>
    <submittedName>
        <fullName evidence="1">Uncharacterized protein</fullName>
    </submittedName>
</protein>
<accession>A0A956M535</accession>
<proteinExistence type="predicted"/>
<dbReference type="InterPro" id="IPR023393">
    <property type="entry name" value="START-like_dom_sf"/>
</dbReference>
<organism evidence="1 2">
    <name type="scientific">Eiseniibacteriota bacterium</name>
    <dbReference type="NCBI Taxonomy" id="2212470"/>
    <lineage>
        <taxon>Bacteria</taxon>
        <taxon>Candidatus Eiseniibacteriota</taxon>
    </lineage>
</organism>
<dbReference type="Gene3D" id="3.30.530.20">
    <property type="match status" value="1"/>
</dbReference>
<evidence type="ECO:0000313" key="2">
    <source>
        <dbReference type="Proteomes" id="UP000697710"/>
    </source>
</evidence>
<comment type="caution">
    <text evidence="1">The sequence shown here is derived from an EMBL/GenBank/DDBJ whole genome shotgun (WGS) entry which is preliminary data.</text>
</comment>
<dbReference type="EMBL" id="JAGQHR010000941">
    <property type="protein sequence ID" value="MCA9730011.1"/>
    <property type="molecule type" value="Genomic_DNA"/>
</dbReference>
<reference evidence="1" key="2">
    <citation type="journal article" date="2021" name="Microbiome">
        <title>Successional dynamics and alternative stable states in a saline activated sludge microbial community over 9 years.</title>
        <authorList>
            <person name="Wang Y."/>
            <person name="Ye J."/>
            <person name="Ju F."/>
            <person name="Liu L."/>
            <person name="Boyd J.A."/>
            <person name="Deng Y."/>
            <person name="Parks D.H."/>
            <person name="Jiang X."/>
            <person name="Yin X."/>
            <person name="Woodcroft B.J."/>
            <person name="Tyson G.W."/>
            <person name="Hugenholtz P."/>
            <person name="Polz M.F."/>
            <person name="Zhang T."/>
        </authorList>
    </citation>
    <scope>NUCLEOTIDE SEQUENCE</scope>
    <source>
        <strain evidence="1">HKST-UBA01</strain>
    </source>
</reference>